<dbReference type="AlphaFoldDB" id="A0A1H8VWN2"/>
<evidence type="ECO:0000313" key="2">
    <source>
        <dbReference type="EMBL" id="SEP19791.1"/>
    </source>
</evidence>
<feature type="region of interest" description="Disordered" evidence="1">
    <location>
        <begin position="1"/>
        <end position="25"/>
    </location>
</feature>
<evidence type="ECO:0000256" key="1">
    <source>
        <dbReference type="SAM" id="MobiDB-lite"/>
    </source>
</evidence>
<sequence length="209" mass="24174">MTDSSDDHDDRADWPTPGPNEPVPAWDEYDQLKEAIHDYLDHEPDNPQWNDIWRALAAMMGEYQRDAFVDAFDLAEPAETPCVRRLITGEGSCTCQQKRDWKQRELETIGARDDPPHAPPYRDHSTLWLDESGDPAVYGMHVYPGNVEMVTPSKTADPDQQQRNGWMDITRWAREWGLEVGFLPLSWYNLGSTVHVVFYPPERFRSNLE</sequence>
<gene>
    <name evidence="2" type="ORF">SAMN05216388_104316</name>
</gene>
<accession>A0A1H8VWN2</accession>
<dbReference type="RefSeq" id="WP_092664287.1">
    <property type="nucleotide sequence ID" value="NZ_FOCX01000043.1"/>
</dbReference>
<reference evidence="3" key="1">
    <citation type="submission" date="2016-10" db="EMBL/GenBank/DDBJ databases">
        <authorList>
            <person name="Varghese N."/>
            <person name="Submissions S."/>
        </authorList>
    </citation>
    <scope>NUCLEOTIDE SEQUENCE [LARGE SCALE GENOMIC DNA]</scope>
    <source>
        <strain evidence="3">IBRC-M 10043</strain>
    </source>
</reference>
<dbReference type="OrthoDB" id="316310at2157"/>
<dbReference type="Proteomes" id="UP000198775">
    <property type="component" value="Unassembled WGS sequence"/>
</dbReference>
<evidence type="ECO:0000313" key="3">
    <source>
        <dbReference type="Proteomes" id="UP000198775"/>
    </source>
</evidence>
<name>A0A1H8VWN2_9EURY</name>
<proteinExistence type="predicted"/>
<protein>
    <submittedName>
        <fullName evidence="2">Uncharacterized protein</fullName>
    </submittedName>
</protein>
<organism evidence="2 3">
    <name type="scientific">Halorientalis persicus</name>
    <dbReference type="NCBI Taxonomy" id="1367881"/>
    <lineage>
        <taxon>Archaea</taxon>
        <taxon>Methanobacteriati</taxon>
        <taxon>Methanobacteriota</taxon>
        <taxon>Stenosarchaea group</taxon>
        <taxon>Halobacteria</taxon>
        <taxon>Halobacteriales</taxon>
        <taxon>Haloarculaceae</taxon>
        <taxon>Halorientalis</taxon>
    </lineage>
</organism>
<dbReference type="EMBL" id="FOCX01000043">
    <property type="protein sequence ID" value="SEP19791.1"/>
    <property type="molecule type" value="Genomic_DNA"/>
</dbReference>
<keyword evidence="3" id="KW-1185">Reference proteome</keyword>